<dbReference type="AlphaFoldDB" id="A0A9P8AQ54"/>
<keyword evidence="4" id="KW-1185">Reference proteome</keyword>
<keyword evidence="2" id="KW-0472">Membrane</keyword>
<sequence>MQYFDENIGVFHHEAGHSRTMSLNRSLILTLDRYFPLALQLWTISVENMKYEAQLVPALHRCSSNRGHVADHVERDGLESSVKQMGPGVHAMLAASSYVWDLIIIYLLTFFILGILPAFPPPSFVEPELAFDCLLREMSPSNWRDVNRLDGVDEWDSAISIASSNGLVHKQEIEGADDKERAGRRKAHGGW</sequence>
<evidence type="ECO:0000256" key="1">
    <source>
        <dbReference type="SAM" id="MobiDB-lite"/>
    </source>
</evidence>
<dbReference type="EMBL" id="MU250551">
    <property type="protein sequence ID" value="KAG7442522.1"/>
    <property type="molecule type" value="Genomic_DNA"/>
</dbReference>
<dbReference type="Proteomes" id="UP000812287">
    <property type="component" value="Unassembled WGS sequence"/>
</dbReference>
<comment type="caution">
    <text evidence="3">The sequence shown here is derived from an EMBL/GenBank/DDBJ whole genome shotgun (WGS) entry which is preliminary data.</text>
</comment>
<reference evidence="3" key="1">
    <citation type="submission" date="2020-11" db="EMBL/GenBank/DDBJ databases">
        <title>Adaptations for nitrogen fixation in a non-lichenized fungal sporocarp promotes dispersal by wood-feeding termites.</title>
        <authorList>
            <consortium name="DOE Joint Genome Institute"/>
            <person name="Koch R.A."/>
            <person name="Yoon G."/>
            <person name="Arayal U."/>
            <person name="Lail K."/>
            <person name="Amirebrahimi M."/>
            <person name="Labutti K."/>
            <person name="Lipzen A."/>
            <person name="Riley R."/>
            <person name="Barry K."/>
            <person name="Henrissat B."/>
            <person name="Grigoriev I.V."/>
            <person name="Herr J.R."/>
            <person name="Aime M.C."/>
        </authorList>
    </citation>
    <scope>NUCLEOTIDE SEQUENCE</scope>
    <source>
        <strain evidence="3">MCA 3950</strain>
    </source>
</reference>
<keyword evidence="2" id="KW-0812">Transmembrane</keyword>
<feature type="region of interest" description="Disordered" evidence="1">
    <location>
        <begin position="172"/>
        <end position="191"/>
    </location>
</feature>
<evidence type="ECO:0000256" key="2">
    <source>
        <dbReference type="SAM" id="Phobius"/>
    </source>
</evidence>
<evidence type="ECO:0000313" key="3">
    <source>
        <dbReference type="EMBL" id="KAG7442522.1"/>
    </source>
</evidence>
<keyword evidence="2" id="KW-1133">Transmembrane helix</keyword>
<dbReference type="GeneID" id="66099943"/>
<protein>
    <submittedName>
        <fullName evidence="3">Uncharacterized protein</fullName>
    </submittedName>
</protein>
<feature type="transmembrane region" description="Helical" evidence="2">
    <location>
        <begin position="98"/>
        <end position="119"/>
    </location>
</feature>
<name>A0A9P8AQ54_9AGAR</name>
<organism evidence="3 4">
    <name type="scientific">Guyanagaster necrorhizus</name>
    <dbReference type="NCBI Taxonomy" id="856835"/>
    <lineage>
        <taxon>Eukaryota</taxon>
        <taxon>Fungi</taxon>
        <taxon>Dikarya</taxon>
        <taxon>Basidiomycota</taxon>
        <taxon>Agaricomycotina</taxon>
        <taxon>Agaricomycetes</taxon>
        <taxon>Agaricomycetidae</taxon>
        <taxon>Agaricales</taxon>
        <taxon>Marasmiineae</taxon>
        <taxon>Physalacriaceae</taxon>
        <taxon>Guyanagaster</taxon>
    </lineage>
</organism>
<accession>A0A9P8AQ54</accession>
<evidence type="ECO:0000313" key="4">
    <source>
        <dbReference type="Proteomes" id="UP000812287"/>
    </source>
</evidence>
<feature type="compositionally biased region" description="Basic residues" evidence="1">
    <location>
        <begin position="182"/>
        <end position="191"/>
    </location>
</feature>
<dbReference type="RefSeq" id="XP_043036022.1">
    <property type="nucleotide sequence ID" value="XM_043177656.1"/>
</dbReference>
<feature type="compositionally biased region" description="Basic and acidic residues" evidence="1">
    <location>
        <begin position="172"/>
        <end position="181"/>
    </location>
</feature>
<gene>
    <name evidence="3" type="ORF">BT62DRAFT_1010481</name>
</gene>
<proteinExistence type="predicted"/>